<gene>
    <name evidence="1" type="ORF">GLOIN_2v1829491</name>
</gene>
<proteinExistence type="predicted"/>
<dbReference type="InterPro" id="IPR036397">
    <property type="entry name" value="RNaseH_sf"/>
</dbReference>
<reference evidence="1 2" key="2">
    <citation type="journal article" date="2018" name="New Phytol.">
        <title>High intraspecific genome diversity in the model arbuscular mycorrhizal symbiont Rhizophagus irregularis.</title>
        <authorList>
            <person name="Chen E.C.H."/>
            <person name="Morin E."/>
            <person name="Beaudet D."/>
            <person name="Noel J."/>
            <person name="Yildirir G."/>
            <person name="Ndikumana S."/>
            <person name="Charron P."/>
            <person name="St-Onge C."/>
            <person name="Giorgi J."/>
            <person name="Kruger M."/>
            <person name="Marton T."/>
            <person name="Ropars J."/>
            <person name="Grigoriev I.V."/>
            <person name="Hainaut M."/>
            <person name="Henrissat B."/>
            <person name="Roux C."/>
            <person name="Martin F."/>
            <person name="Corradi N."/>
        </authorList>
    </citation>
    <scope>NUCLEOTIDE SEQUENCE [LARGE SCALE GENOMIC DNA]</scope>
    <source>
        <strain evidence="1 2">DAOM 197198</strain>
    </source>
</reference>
<evidence type="ECO:0008006" key="3">
    <source>
        <dbReference type="Google" id="ProtNLM"/>
    </source>
</evidence>
<evidence type="ECO:0000313" key="2">
    <source>
        <dbReference type="Proteomes" id="UP000018888"/>
    </source>
</evidence>
<evidence type="ECO:0000313" key="1">
    <source>
        <dbReference type="EMBL" id="POG72478.1"/>
    </source>
</evidence>
<sequence>LLFQNDAHHWVWRKPHEKYDVNCLILTVKSGNQGVMKTICNIFFKMTMRQSIEARTVSQWKEDNSISTILWPAQSLNLNPIEHLWDVLERRV</sequence>
<comment type="caution">
    <text evidence="1">The sequence shown here is derived from an EMBL/GenBank/DDBJ whole genome shotgun (WGS) entry which is preliminary data.</text>
</comment>
<feature type="non-terminal residue" evidence="1">
    <location>
        <position position="1"/>
    </location>
</feature>
<dbReference type="Proteomes" id="UP000018888">
    <property type="component" value="Unassembled WGS sequence"/>
</dbReference>
<dbReference type="GO" id="GO:0003676">
    <property type="term" value="F:nucleic acid binding"/>
    <property type="evidence" value="ECO:0007669"/>
    <property type="project" value="InterPro"/>
</dbReference>
<protein>
    <recommendedName>
        <fullName evidence="3">Tc1-like transposase DDE domain-containing protein</fullName>
    </recommendedName>
</protein>
<organism evidence="1 2">
    <name type="scientific">Rhizophagus irregularis (strain DAOM 181602 / DAOM 197198 / MUCL 43194)</name>
    <name type="common">Arbuscular mycorrhizal fungus</name>
    <name type="synonym">Glomus intraradices</name>
    <dbReference type="NCBI Taxonomy" id="747089"/>
    <lineage>
        <taxon>Eukaryota</taxon>
        <taxon>Fungi</taxon>
        <taxon>Fungi incertae sedis</taxon>
        <taxon>Mucoromycota</taxon>
        <taxon>Glomeromycotina</taxon>
        <taxon>Glomeromycetes</taxon>
        <taxon>Glomerales</taxon>
        <taxon>Glomeraceae</taxon>
        <taxon>Rhizophagus</taxon>
    </lineage>
</organism>
<name>A0A2P4Q4F8_RHIID</name>
<dbReference type="AlphaFoldDB" id="A0A2P4Q4F8"/>
<reference evidence="1 2" key="1">
    <citation type="journal article" date="2013" name="Proc. Natl. Acad. Sci. U.S.A.">
        <title>Genome of an arbuscular mycorrhizal fungus provides insight into the oldest plant symbiosis.</title>
        <authorList>
            <person name="Tisserant E."/>
            <person name="Malbreil M."/>
            <person name="Kuo A."/>
            <person name="Kohler A."/>
            <person name="Symeonidi A."/>
            <person name="Balestrini R."/>
            <person name="Charron P."/>
            <person name="Duensing N."/>
            <person name="Frei Dit Frey N."/>
            <person name="Gianinazzi-Pearson V."/>
            <person name="Gilbert L.B."/>
            <person name="Handa Y."/>
            <person name="Herr J.R."/>
            <person name="Hijri M."/>
            <person name="Koul R."/>
            <person name="Kawaguchi M."/>
            <person name="Krajinski F."/>
            <person name="Lammers P.J."/>
            <person name="Masclaux F.G."/>
            <person name="Murat C."/>
            <person name="Morin E."/>
            <person name="Ndikumana S."/>
            <person name="Pagni M."/>
            <person name="Petitpierre D."/>
            <person name="Requena N."/>
            <person name="Rosikiewicz P."/>
            <person name="Riley R."/>
            <person name="Saito K."/>
            <person name="San Clemente H."/>
            <person name="Shapiro H."/>
            <person name="van Tuinen D."/>
            <person name="Becard G."/>
            <person name="Bonfante P."/>
            <person name="Paszkowski U."/>
            <person name="Shachar-Hill Y.Y."/>
            <person name="Tuskan G.A."/>
            <person name="Young P.W."/>
            <person name="Sanders I.R."/>
            <person name="Henrissat B."/>
            <person name="Rensing S.A."/>
            <person name="Grigoriev I.V."/>
            <person name="Corradi N."/>
            <person name="Roux C."/>
            <person name="Martin F."/>
        </authorList>
    </citation>
    <scope>NUCLEOTIDE SEQUENCE [LARGE SCALE GENOMIC DNA]</scope>
    <source>
        <strain evidence="1 2">DAOM 197198</strain>
    </source>
</reference>
<keyword evidence="2" id="KW-1185">Reference proteome</keyword>
<dbReference type="EMBL" id="AUPC02000095">
    <property type="protein sequence ID" value="POG72478.1"/>
    <property type="molecule type" value="Genomic_DNA"/>
</dbReference>
<dbReference type="Gene3D" id="3.30.420.10">
    <property type="entry name" value="Ribonuclease H-like superfamily/Ribonuclease H"/>
    <property type="match status" value="1"/>
</dbReference>
<accession>A0A2P4Q4F8</accession>